<organism evidence="10 11">
    <name type="scientific">Sulfoacidibacillus thermotolerans</name>
    <name type="common">Acidibacillus sulfuroxidans</name>
    <dbReference type="NCBI Taxonomy" id="1765684"/>
    <lineage>
        <taxon>Bacteria</taxon>
        <taxon>Bacillati</taxon>
        <taxon>Bacillota</taxon>
        <taxon>Bacilli</taxon>
        <taxon>Bacillales</taxon>
        <taxon>Alicyclobacillaceae</taxon>
        <taxon>Sulfoacidibacillus</taxon>
    </lineage>
</organism>
<dbReference type="GO" id="GO:0019346">
    <property type="term" value="P:transsulfuration"/>
    <property type="evidence" value="ECO:0007669"/>
    <property type="project" value="InterPro"/>
</dbReference>
<evidence type="ECO:0000256" key="3">
    <source>
        <dbReference type="ARBA" id="ARBA00022898"/>
    </source>
</evidence>
<accession>A0A2U3DC76</accession>
<dbReference type="InterPro" id="IPR015424">
    <property type="entry name" value="PyrdxlP-dep_Trfase"/>
</dbReference>
<evidence type="ECO:0000256" key="5">
    <source>
        <dbReference type="ARBA" id="ARBA00047199"/>
    </source>
</evidence>
<dbReference type="InterPro" id="IPR000277">
    <property type="entry name" value="Cys/Met-Metab_PyrdxlP-dep_enz"/>
</dbReference>
<keyword evidence="11" id="KW-1185">Reference proteome</keyword>
<evidence type="ECO:0000256" key="8">
    <source>
        <dbReference type="PIRSR" id="PIRSR001434-2"/>
    </source>
</evidence>
<reference evidence="10 11" key="1">
    <citation type="submission" date="2016-11" db="EMBL/GenBank/DDBJ databases">
        <title>Comparative genomics of Acidibacillus ferroxidans species.</title>
        <authorList>
            <person name="Oliveira G."/>
            <person name="Nunes G."/>
            <person name="Oliveira R."/>
            <person name="Araujo F."/>
            <person name="Salim A."/>
            <person name="Scholte L."/>
            <person name="Morais D."/>
            <person name="Nancucheo I."/>
            <person name="Johnson D.B."/>
            <person name="Grail B."/>
            <person name="Bittencourt J."/>
            <person name="Valadares R."/>
        </authorList>
    </citation>
    <scope>NUCLEOTIDE SEQUENCE [LARGE SCALE GENOMIC DNA]</scope>
    <source>
        <strain evidence="10 11">Y002</strain>
    </source>
</reference>
<evidence type="ECO:0000256" key="6">
    <source>
        <dbReference type="ARBA" id="ARBA00048780"/>
    </source>
</evidence>
<keyword evidence="10" id="KW-0456">Lyase</keyword>
<dbReference type="OrthoDB" id="9803887at2"/>
<comment type="cofactor">
    <cofactor evidence="1 9">
        <name>pyridoxal 5'-phosphate</name>
        <dbReference type="ChEBI" id="CHEBI:597326"/>
    </cofactor>
</comment>
<dbReference type="GO" id="GO:0030170">
    <property type="term" value="F:pyridoxal phosphate binding"/>
    <property type="evidence" value="ECO:0007669"/>
    <property type="project" value="InterPro"/>
</dbReference>
<dbReference type="PANTHER" id="PTHR11808">
    <property type="entry name" value="TRANS-SULFURATION ENZYME FAMILY MEMBER"/>
    <property type="match status" value="1"/>
</dbReference>
<dbReference type="Pfam" id="PF01053">
    <property type="entry name" value="Cys_Met_Meta_PP"/>
    <property type="match status" value="1"/>
</dbReference>
<evidence type="ECO:0000256" key="4">
    <source>
        <dbReference type="ARBA" id="ARBA00047175"/>
    </source>
</evidence>
<dbReference type="InterPro" id="IPR015422">
    <property type="entry name" value="PyrdxlP-dep_Trfase_small"/>
</dbReference>
<dbReference type="GO" id="GO:0005737">
    <property type="term" value="C:cytoplasm"/>
    <property type="evidence" value="ECO:0007669"/>
    <property type="project" value="TreeGrafter"/>
</dbReference>
<dbReference type="GO" id="GO:0018826">
    <property type="term" value="F:methionine gamma-lyase activity"/>
    <property type="evidence" value="ECO:0007669"/>
    <property type="project" value="UniProtKB-EC"/>
</dbReference>
<evidence type="ECO:0000256" key="9">
    <source>
        <dbReference type="RuleBase" id="RU362118"/>
    </source>
</evidence>
<proteinExistence type="inferred from homology"/>
<dbReference type="InterPro" id="IPR015421">
    <property type="entry name" value="PyrdxlP-dep_Trfase_major"/>
</dbReference>
<dbReference type="FunFam" id="3.40.640.10:FF:000046">
    <property type="entry name" value="Cystathionine gamma-lyase"/>
    <property type="match status" value="1"/>
</dbReference>
<comment type="catalytic activity">
    <reaction evidence="6">
        <text>L-homocysteine + H2O = 2-oxobutanoate + hydrogen sulfide + NH4(+) + H(+)</text>
        <dbReference type="Rhea" id="RHEA:14501"/>
        <dbReference type="ChEBI" id="CHEBI:15377"/>
        <dbReference type="ChEBI" id="CHEBI:15378"/>
        <dbReference type="ChEBI" id="CHEBI:16763"/>
        <dbReference type="ChEBI" id="CHEBI:28938"/>
        <dbReference type="ChEBI" id="CHEBI:29919"/>
        <dbReference type="ChEBI" id="CHEBI:58199"/>
        <dbReference type="EC" id="4.4.1.2"/>
    </reaction>
    <physiologicalReaction direction="left-to-right" evidence="6">
        <dbReference type="Rhea" id="RHEA:14502"/>
    </physiologicalReaction>
</comment>
<dbReference type="RefSeq" id="WP_109429474.1">
    <property type="nucleotide sequence ID" value="NZ_MPDK01000002.1"/>
</dbReference>
<gene>
    <name evidence="10" type="ORF">BM613_01980</name>
</gene>
<name>A0A2U3DC76_SULT2</name>
<sequence>MNNQQQKRTLAVETLLVHAGNVRHNVDSTALAIYPSTSYMADSPEQLDEIMAGTTEGFSYSRHANPTVEGLTQAMAQLEGAGTVIATASGMAAIDAALFAASLAPGDTILLSRDLYGASLNLAGKVWGQFGVKSFMEDFTNLEQLQATLEKLRPKVLLFEVLSNPLLKVVDVSAVIAMAHQVNCQVIVDSTFTTPLMIRPLALGADMVIHSATKYLGGHGDAMGGIVAAHERYKEALQQYIKLRGGILGPFEAWLIHRGLQTLAVRFERQCENAWQLASKLDKSGLLKTVYHPFLPNHPTFATAKRYLPSHLGGAVVTLELFGGRKAAYTFLKSLRVVRSATTIGDVYTLCLYPVLASHRNQSEAERLEMGITEGTLRIAVGLEHPDDLFVDLIQAIEKAAQAN</sequence>
<feature type="modified residue" description="N6-(pyridoxal phosphate)lysine" evidence="8">
    <location>
        <position position="214"/>
    </location>
</feature>
<evidence type="ECO:0000256" key="7">
    <source>
        <dbReference type="ARBA" id="ARBA00052699"/>
    </source>
</evidence>
<comment type="caution">
    <text evidence="10">The sequence shown here is derived from an EMBL/GenBank/DDBJ whole genome shotgun (WGS) entry which is preliminary data.</text>
</comment>
<dbReference type="PANTHER" id="PTHR11808:SF80">
    <property type="entry name" value="CYSTATHIONINE GAMMA-LYASE"/>
    <property type="match status" value="1"/>
</dbReference>
<dbReference type="Gene3D" id="3.90.1150.10">
    <property type="entry name" value="Aspartate Aminotransferase, domain 1"/>
    <property type="match status" value="1"/>
</dbReference>
<dbReference type="Proteomes" id="UP000245380">
    <property type="component" value="Unassembled WGS sequence"/>
</dbReference>
<comment type="similarity">
    <text evidence="2 9">Belongs to the trans-sulfuration enzymes family.</text>
</comment>
<protein>
    <recommendedName>
        <fullName evidence="4">homocysteine desulfhydrase</fullName>
        <ecNumber evidence="4">4.4.1.2</ecNumber>
    </recommendedName>
    <alternativeName>
        <fullName evidence="5">Homocysteine desulfhydrase</fullName>
    </alternativeName>
</protein>
<dbReference type="EMBL" id="MPDK01000002">
    <property type="protein sequence ID" value="PWI58878.1"/>
    <property type="molecule type" value="Genomic_DNA"/>
</dbReference>
<dbReference type="SUPFAM" id="SSF53383">
    <property type="entry name" value="PLP-dependent transferases"/>
    <property type="match status" value="1"/>
</dbReference>
<dbReference type="GO" id="GO:0047982">
    <property type="term" value="F:homocysteine desulfhydrase activity"/>
    <property type="evidence" value="ECO:0007669"/>
    <property type="project" value="UniProtKB-EC"/>
</dbReference>
<evidence type="ECO:0000313" key="10">
    <source>
        <dbReference type="EMBL" id="PWI58878.1"/>
    </source>
</evidence>
<keyword evidence="3 8" id="KW-0663">Pyridoxal phosphate</keyword>
<dbReference type="EC" id="4.4.1.2" evidence="4"/>
<comment type="catalytic activity">
    <reaction evidence="7">
        <text>L-methionine + H2O = methanethiol + 2-oxobutanoate + NH4(+)</text>
        <dbReference type="Rhea" id="RHEA:23800"/>
        <dbReference type="ChEBI" id="CHEBI:15377"/>
        <dbReference type="ChEBI" id="CHEBI:16007"/>
        <dbReference type="ChEBI" id="CHEBI:16763"/>
        <dbReference type="ChEBI" id="CHEBI:28938"/>
        <dbReference type="ChEBI" id="CHEBI:57844"/>
        <dbReference type="EC" id="4.4.1.11"/>
    </reaction>
    <physiologicalReaction direction="left-to-right" evidence="7">
        <dbReference type="Rhea" id="RHEA:23801"/>
    </physiologicalReaction>
</comment>
<dbReference type="PROSITE" id="PS00868">
    <property type="entry name" value="CYS_MET_METAB_PP"/>
    <property type="match status" value="1"/>
</dbReference>
<evidence type="ECO:0000256" key="2">
    <source>
        <dbReference type="ARBA" id="ARBA00009077"/>
    </source>
</evidence>
<evidence type="ECO:0000256" key="1">
    <source>
        <dbReference type="ARBA" id="ARBA00001933"/>
    </source>
</evidence>
<dbReference type="PIRSF" id="PIRSF001434">
    <property type="entry name" value="CGS"/>
    <property type="match status" value="1"/>
</dbReference>
<dbReference type="Gene3D" id="3.40.640.10">
    <property type="entry name" value="Type I PLP-dependent aspartate aminotransferase-like (Major domain)"/>
    <property type="match status" value="1"/>
</dbReference>
<evidence type="ECO:0000313" key="11">
    <source>
        <dbReference type="Proteomes" id="UP000245380"/>
    </source>
</evidence>
<dbReference type="InterPro" id="IPR054542">
    <property type="entry name" value="Cys_met_metab_PP"/>
</dbReference>
<dbReference type="AlphaFoldDB" id="A0A2U3DC76"/>